<feature type="chain" id="PRO_5020749026" evidence="1">
    <location>
        <begin position="31"/>
        <end position="252"/>
    </location>
</feature>
<accession>A0A4P9K3Q2</accession>
<evidence type="ECO:0000256" key="1">
    <source>
        <dbReference type="SAM" id="SignalP"/>
    </source>
</evidence>
<dbReference type="KEGG" id="thig:FE785_02330"/>
<keyword evidence="1" id="KW-0732">Signal</keyword>
<dbReference type="EMBL" id="CP040602">
    <property type="protein sequence ID" value="QCU89554.1"/>
    <property type="molecule type" value="Genomic_DNA"/>
</dbReference>
<dbReference type="AlphaFoldDB" id="A0A4P9K3Q2"/>
<name>A0A4P9K3Q2_9GAMM</name>
<dbReference type="RefSeq" id="WP_138564026.1">
    <property type="nucleotide sequence ID" value="NZ_CP040602.1"/>
</dbReference>
<keyword evidence="3" id="KW-1185">Reference proteome</keyword>
<dbReference type="Proteomes" id="UP000304864">
    <property type="component" value="Chromosome"/>
</dbReference>
<reference evidence="2 3" key="1">
    <citation type="submission" date="2019-05" db="EMBL/GenBank/DDBJ databases">
        <title>Thiomicrorhabdus sediminis sp. nov, a novel sulfur-oxidizing bacterium isolated from coastal sediment.</title>
        <authorList>
            <person name="Liu X."/>
        </authorList>
    </citation>
    <scope>NUCLEOTIDE SEQUENCE [LARGE SCALE GENOMIC DNA]</scope>
    <source>
        <strain evidence="2 3">G1</strain>
    </source>
</reference>
<evidence type="ECO:0000313" key="3">
    <source>
        <dbReference type="Proteomes" id="UP000304864"/>
    </source>
</evidence>
<feature type="signal peptide" evidence="1">
    <location>
        <begin position="1"/>
        <end position="30"/>
    </location>
</feature>
<evidence type="ECO:0000313" key="2">
    <source>
        <dbReference type="EMBL" id="QCU89554.1"/>
    </source>
</evidence>
<gene>
    <name evidence="2" type="ORF">FE785_02330</name>
</gene>
<dbReference type="OrthoDB" id="5814422at2"/>
<organism evidence="2 3">
    <name type="scientific">Thiomicrorhabdus sediminis</name>
    <dbReference type="NCBI Taxonomy" id="2580412"/>
    <lineage>
        <taxon>Bacteria</taxon>
        <taxon>Pseudomonadati</taxon>
        <taxon>Pseudomonadota</taxon>
        <taxon>Gammaproteobacteria</taxon>
        <taxon>Thiotrichales</taxon>
        <taxon>Piscirickettsiaceae</taxon>
        <taxon>Thiomicrorhabdus</taxon>
    </lineage>
</organism>
<proteinExistence type="predicted"/>
<dbReference type="Gene3D" id="3.10.560.10">
    <property type="entry name" value="Outer membrane lipoprotein wza domain like"/>
    <property type="match status" value="1"/>
</dbReference>
<sequence>MDQYHTRIYRALKLLFFVSICAGIPSISSAFTVQVDGCVAEPKIFQVDAKISLLDVLKNTELTSCAYVLGTSWSMASLEQQQAQQKRALLSQIEHEMSEADSAATIEYLQALFELIVKQPVTGRVLPSDFDSFHVEAMPQKNRVLTQESTIYFPSQPKKINLVGFSQSQRTYDSDLSTTDIYNEMDICSDCTHGWLWSVQPDGEVKKHKVGVWTTGKNYVAPGGWLISPLSGVDDSFYQQLTLWLATQEVLQ</sequence>
<protein>
    <submittedName>
        <fullName evidence="2">Uncharacterized protein</fullName>
    </submittedName>
</protein>